<evidence type="ECO:0000313" key="2">
    <source>
        <dbReference type="Proteomes" id="UP001163046"/>
    </source>
</evidence>
<name>A0A9W9YMU2_9CNID</name>
<dbReference type="AlphaFoldDB" id="A0A9W9YMU2"/>
<protein>
    <submittedName>
        <fullName evidence="1">Uncharacterized protein</fullName>
    </submittedName>
</protein>
<comment type="caution">
    <text evidence="1">The sequence shown here is derived from an EMBL/GenBank/DDBJ whole genome shotgun (WGS) entry which is preliminary data.</text>
</comment>
<accession>A0A9W9YMU2</accession>
<sequence>MHGPYAGSIKKTRKACLIRQAIALAIGQYKKGYKNLDHQRTNAAAKARDGFHQTINELEEKRPQFGRGQVGAGRALNLLKKVGKAAKQAGKVVKTALKNPLVKQVLAMGGKKALALGVSQLNKRKLNKLAGFANDMGNKGLEELFRL</sequence>
<gene>
    <name evidence="1" type="ORF">OS493_020769</name>
</gene>
<keyword evidence="2" id="KW-1185">Reference proteome</keyword>
<proteinExistence type="predicted"/>
<reference evidence="1" key="1">
    <citation type="submission" date="2023-01" db="EMBL/GenBank/DDBJ databases">
        <title>Genome assembly of the deep-sea coral Lophelia pertusa.</title>
        <authorList>
            <person name="Herrera S."/>
            <person name="Cordes E."/>
        </authorList>
    </citation>
    <scope>NUCLEOTIDE SEQUENCE</scope>
    <source>
        <strain evidence="1">USNM1676648</strain>
        <tissue evidence="1">Polyp</tissue>
    </source>
</reference>
<dbReference type="EMBL" id="MU827314">
    <property type="protein sequence ID" value="KAJ7358928.1"/>
    <property type="molecule type" value="Genomic_DNA"/>
</dbReference>
<dbReference type="Proteomes" id="UP001163046">
    <property type="component" value="Unassembled WGS sequence"/>
</dbReference>
<evidence type="ECO:0000313" key="1">
    <source>
        <dbReference type="EMBL" id="KAJ7358928.1"/>
    </source>
</evidence>
<organism evidence="1 2">
    <name type="scientific">Desmophyllum pertusum</name>
    <dbReference type="NCBI Taxonomy" id="174260"/>
    <lineage>
        <taxon>Eukaryota</taxon>
        <taxon>Metazoa</taxon>
        <taxon>Cnidaria</taxon>
        <taxon>Anthozoa</taxon>
        <taxon>Hexacorallia</taxon>
        <taxon>Scleractinia</taxon>
        <taxon>Caryophylliina</taxon>
        <taxon>Caryophylliidae</taxon>
        <taxon>Desmophyllum</taxon>
    </lineage>
</organism>